<accession>A0ABQ3U3E9</accession>
<dbReference type="Proteomes" id="UP001054854">
    <property type="component" value="Unassembled WGS sequence"/>
</dbReference>
<evidence type="ECO:0000313" key="1">
    <source>
        <dbReference type="EMBL" id="GHJ30139.1"/>
    </source>
</evidence>
<evidence type="ECO:0000313" key="2">
    <source>
        <dbReference type="Proteomes" id="UP001054854"/>
    </source>
</evidence>
<reference evidence="1" key="1">
    <citation type="submission" date="2024-05" db="EMBL/GenBank/DDBJ databases">
        <title>Whole genome shotgun sequence of Streptomyces hygroscopicus NBRC 113678.</title>
        <authorList>
            <person name="Komaki H."/>
            <person name="Tamura T."/>
        </authorList>
    </citation>
    <scope>NUCLEOTIDE SEQUENCE</scope>
    <source>
        <strain evidence="1">N11-34</strain>
    </source>
</reference>
<name>A0ABQ3U3E9_STRHY</name>
<protein>
    <submittedName>
        <fullName evidence="1">Uncharacterized protein</fullName>
    </submittedName>
</protein>
<sequence>MTGAAAGAPARRQRSFTLVSTRLSPSPRDSRIQSAGSIPVTRSVRKAQVSDLGLFVFTGLPFAVDPRANILEYARLMSGTTRITVTLPTEQVTELRKLTDNVSGYVAEAVARQIRHQLLGDDLRRHQEEQGAFSDEELAEARARIFGTVDGADHTGAA</sequence>
<keyword evidence="2" id="KW-1185">Reference proteome</keyword>
<organism evidence="1 2">
    <name type="scientific">Streptomyces hygroscopicus</name>
    <dbReference type="NCBI Taxonomy" id="1912"/>
    <lineage>
        <taxon>Bacteria</taxon>
        <taxon>Bacillati</taxon>
        <taxon>Actinomycetota</taxon>
        <taxon>Actinomycetes</taxon>
        <taxon>Kitasatosporales</taxon>
        <taxon>Streptomycetaceae</taxon>
        <taxon>Streptomyces</taxon>
        <taxon>Streptomyces violaceusniger group</taxon>
    </lineage>
</organism>
<dbReference type="EMBL" id="BNEK01000005">
    <property type="protein sequence ID" value="GHJ30139.1"/>
    <property type="molecule type" value="Genomic_DNA"/>
</dbReference>
<comment type="caution">
    <text evidence="1">The sequence shown here is derived from an EMBL/GenBank/DDBJ whole genome shotgun (WGS) entry which is preliminary data.</text>
</comment>
<proteinExistence type="predicted"/>
<gene>
    <name evidence="1" type="ORF">TPA0910_45720</name>
</gene>